<gene>
    <name evidence="1" type="ORF">LMG29660_04272</name>
</gene>
<dbReference type="Proteomes" id="UP000494135">
    <property type="component" value="Unassembled WGS sequence"/>
</dbReference>
<dbReference type="EMBL" id="CADIKG010000011">
    <property type="protein sequence ID" value="CAB3761563.1"/>
    <property type="molecule type" value="Genomic_DNA"/>
</dbReference>
<name>A0A6J5E5B9_9BURK</name>
<proteinExistence type="predicted"/>
<accession>A0A6J5E5B9</accession>
<evidence type="ECO:0000313" key="2">
    <source>
        <dbReference type="Proteomes" id="UP000494135"/>
    </source>
</evidence>
<protein>
    <submittedName>
        <fullName evidence="1">Uncharacterized protein</fullName>
    </submittedName>
</protein>
<sequence length="309" mass="34442">MRRFVSVFLISVFICGITEMALAKTRADYFAMENSPGQINPSPPLVFTFDGNRVAYYSRGRDLDIMPPAKYTGIGKYTAELSDRYRPELEEVRRILANHEIASVPGRNIGSVLRYSFEQNGTRYVGQLQYRSNDEISGKLSFLYDLAQDLLDNGTPEINLHPEFAVHAASRNLVVDVVFRNDGKQEVVIDGPEKWLPKRVSLNGQYVQIRGFNDAGIKFKVGLVEKYLSAASRLYASAISVKPAQPVKVEFVVPYTELEFDPGSSASQVDAGTYRFGGTANLNFQSPAEMKGTAFIRMDTPPAVELTEQ</sequence>
<dbReference type="AlphaFoldDB" id="A0A6J5E5B9"/>
<reference evidence="1 2" key="1">
    <citation type="submission" date="2020-04" db="EMBL/GenBank/DDBJ databases">
        <authorList>
            <person name="De Canck E."/>
        </authorList>
    </citation>
    <scope>NUCLEOTIDE SEQUENCE [LARGE SCALE GENOMIC DNA]</scope>
    <source>
        <strain evidence="1 2">LMG 29660</strain>
    </source>
</reference>
<organism evidence="1 2">
    <name type="scientific">Burkholderia puraquae</name>
    <dbReference type="NCBI Taxonomy" id="1904757"/>
    <lineage>
        <taxon>Bacteria</taxon>
        <taxon>Pseudomonadati</taxon>
        <taxon>Pseudomonadota</taxon>
        <taxon>Betaproteobacteria</taxon>
        <taxon>Burkholderiales</taxon>
        <taxon>Burkholderiaceae</taxon>
        <taxon>Burkholderia</taxon>
        <taxon>Burkholderia cepacia complex</taxon>
    </lineage>
</organism>
<evidence type="ECO:0000313" key="1">
    <source>
        <dbReference type="EMBL" id="CAB3761563.1"/>
    </source>
</evidence>